<protein>
    <submittedName>
        <fullName evidence="2">RidA family protein</fullName>
        <ecNumber evidence="2">3.5.-.-</ecNumber>
    </submittedName>
</protein>
<accession>A0ABV0BVD1</accession>
<sequence>MEKKIINPWTWQDARSYVQAVEVKHVESTLYVSGQTAIDEHGISSDEHMRIQLQKTLENLEKVIREADFELQNIVRLNIYTTDSAALFENFDLFQEWINRNQIKQTSTVLEVQQLFESLKVELEATVVK</sequence>
<name>A0ABV0BVD1_9SPHI</name>
<dbReference type="PANTHER" id="PTHR43857">
    <property type="entry name" value="BLR7761 PROTEIN"/>
    <property type="match status" value="1"/>
</dbReference>
<dbReference type="InterPro" id="IPR035959">
    <property type="entry name" value="RutC-like_sf"/>
</dbReference>
<dbReference type="CDD" id="cd00448">
    <property type="entry name" value="YjgF_YER057c_UK114_family"/>
    <property type="match status" value="1"/>
</dbReference>
<comment type="caution">
    <text evidence="2">The sequence shown here is derived from an EMBL/GenBank/DDBJ whole genome shotgun (WGS) entry which is preliminary data.</text>
</comment>
<dbReference type="PANTHER" id="PTHR43857:SF1">
    <property type="entry name" value="YJGH FAMILY PROTEIN"/>
    <property type="match status" value="1"/>
</dbReference>
<dbReference type="SUPFAM" id="SSF55298">
    <property type="entry name" value="YjgF-like"/>
    <property type="match status" value="1"/>
</dbReference>
<dbReference type="Pfam" id="PF01042">
    <property type="entry name" value="Ribonuc_L-PSP"/>
    <property type="match status" value="1"/>
</dbReference>
<dbReference type="EC" id="3.5.-.-" evidence="2"/>
<evidence type="ECO:0000313" key="3">
    <source>
        <dbReference type="Proteomes" id="UP001409291"/>
    </source>
</evidence>
<gene>
    <name evidence="2" type="ORF">ABE541_15870</name>
</gene>
<dbReference type="RefSeq" id="WP_346581653.1">
    <property type="nucleotide sequence ID" value="NZ_JBDJNQ010000007.1"/>
</dbReference>
<keyword evidence="2" id="KW-0378">Hydrolase</keyword>
<evidence type="ECO:0000313" key="2">
    <source>
        <dbReference type="EMBL" id="MEN5378741.1"/>
    </source>
</evidence>
<dbReference type="GO" id="GO:0016787">
    <property type="term" value="F:hydrolase activity"/>
    <property type="evidence" value="ECO:0007669"/>
    <property type="project" value="UniProtKB-KW"/>
</dbReference>
<dbReference type="Gene3D" id="3.30.1330.40">
    <property type="entry name" value="RutC-like"/>
    <property type="match status" value="1"/>
</dbReference>
<dbReference type="Proteomes" id="UP001409291">
    <property type="component" value="Unassembled WGS sequence"/>
</dbReference>
<reference evidence="2 3" key="1">
    <citation type="submission" date="2024-04" db="EMBL/GenBank/DDBJ databases">
        <title>WGS of bacteria from Torrens River.</title>
        <authorList>
            <person name="Wyrsch E.R."/>
            <person name="Drigo B."/>
        </authorList>
    </citation>
    <scope>NUCLEOTIDE SEQUENCE [LARGE SCALE GENOMIC DNA]</scope>
    <source>
        <strain evidence="2 3">TWI391</strain>
    </source>
</reference>
<proteinExistence type="predicted"/>
<evidence type="ECO:0000256" key="1">
    <source>
        <dbReference type="SAM" id="Coils"/>
    </source>
</evidence>
<dbReference type="EMBL" id="JBDJNQ010000007">
    <property type="protein sequence ID" value="MEN5378741.1"/>
    <property type="molecule type" value="Genomic_DNA"/>
</dbReference>
<keyword evidence="1" id="KW-0175">Coiled coil</keyword>
<dbReference type="InterPro" id="IPR006175">
    <property type="entry name" value="YjgF/YER057c/UK114"/>
</dbReference>
<organism evidence="2 3">
    <name type="scientific">Sphingobacterium kitahiroshimense</name>
    <dbReference type="NCBI Taxonomy" id="470446"/>
    <lineage>
        <taxon>Bacteria</taxon>
        <taxon>Pseudomonadati</taxon>
        <taxon>Bacteroidota</taxon>
        <taxon>Sphingobacteriia</taxon>
        <taxon>Sphingobacteriales</taxon>
        <taxon>Sphingobacteriaceae</taxon>
        <taxon>Sphingobacterium</taxon>
    </lineage>
</organism>
<keyword evidence="3" id="KW-1185">Reference proteome</keyword>
<feature type="coiled-coil region" evidence="1">
    <location>
        <begin position="50"/>
        <end position="77"/>
    </location>
</feature>